<proteinExistence type="predicted"/>
<dbReference type="Proteomes" id="UP000243975">
    <property type="component" value="Unassembled WGS sequence"/>
</dbReference>
<accession>A0A103XG43</accession>
<evidence type="ECO:0000313" key="2">
    <source>
        <dbReference type="Proteomes" id="UP000243975"/>
    </source>
</evidence>
<name>A0A103XG43_CYNCS</name>
<dbReference type="Gramene" id="KVH90139">
    <property type="protein sequence ID" value="KVH90139"/>
    <property type="gene ID" value="Ccrd_007855"/>
</dbReference>
<protein>
    <submittedName>
        <fullName evidence="1">Uncharacterized protein</fullName>
    </submittedName>
</protein>
<organism evidence="1 2">
    <name type="scientific">Cynara cardunculus var. scolymus</name>
    <name type="common">Globe artichoke</name>
    <name type="synonym">Cynara scolymus</name>
    <dbReference type="NCBI Taxonomy" id="59895"/>
    <lineage>
        <taxon>Eukaryota</taxon>
        <taxon>Viridiplantae</taxon>
        <taxon>Streptophyta</taxon>
        <taxon>Embryophyta</taxon>
        <taxon>Tracheophyta</taxon>
        <taxon>Spermatophyta</taxon>
        <taxon>Magnoliopsida</taxon>
        <taxon>eudicotyledons</taxon>
        <taxon>Gunneridae</taxon>
        <taxon>Pentapetalae</taxon>
        <taxon>asterids</taxon>
        <taxon>campanulids</taxon>
        <taxon>Asterales</taxon>
        <taxon>Asteraceae</taxon>
        <taxon>Carduoideae</taxon>
        <taxon>Cardueae</taxon>
        <taxon>Carduinae</taxon>
        <taxon>Cynara</taxon>
    </lineage>
</organism>
<keyword evidence="2" id="KW-1185">Reference proteome</keyword>
<gene>
    <name evidence="1" type="ORF">Ccrd_007855</name>
</gene>
<evidence type="ECO:0000313" key="1">
    <source>
        <dbReference type="EMBL" id="KVH90139.1"/>
    </source>
</evidence>
<reference evidence="1 2" key="1">
    <citation type="journal article" date="2016" name="Sci. Rep.">
        <title>The genome sequence of the outbreeding globe artichoke constructed de novo incorporating a phase-aware low-pass sequencing strategy of F1 progeny.</title>
        <authorList>
            <person name="Scaglione D."/>
            <person name="Reyes-Chin-Wo S."/>
            <person name="Acquadro A."/>
            <person name="Froenicke L."/>
            <person name="Portis E."/>
            <person name="Beitel C."/>
            <person name="Tirone M."/>
            <person name="Mauro R."/>
            <person name="Lo Monaco A."/>
            <person name="Mauromicale G."/>
            <person name="Faccioli P."/>
            <person name="Cattivelli L."/>
            <person name="Rieseberg L."/>
            <person name="Michelmore R."/>
            <person name="Lanteri S."/>
        </authorList>
    </citation>
    <scope>NUCLEOTIDE SEQUENCE [LARGE SCALE GENOMIC DNA]</scope>
    <source>
        <strain evidence="1">2C</strain>
    </source>
</reference>
<sequence length="94" mass="10692">MEGHWFLVWFSTNMAENGEEKQKARKTDGDEVSVVVMKKKMPTPPENKSIHLSALNSNVGRDSGFTASQRRYLPFNLTSSPLTFTCDKIRNWNG</sequence>
<comment type="caution">
    <text evidence="1">The sequence shown here is derived from an EMBL/GenBank/DDBJ whole genome shotgun (WGS) entry which is preliminary data.</text>
</comment>
<dbReference type="EMBL" id="LEKV01005116">
    <property type="protein sequence ID" value="KVH90139.1"/>
    <property type="molecule type" value="Genomic_DNA"/>
</dbReference>
<dbReference type="AlphaFoldDB" id="A0A103XG43"/>